<proteinExistence type="predicted"/>
<dbReference type="InterPro" id="IPR036779">
    <property type="entry name" value="LysM_dom_sf"/>
</dbReference>
<dbReference type="Gene3D" id="3.10.350.10">
    <property type="entry name" value="LysM domain"/>
    <property type="match status" value="1"/>
</dbReference>
<evidence type="ECO:0000256" key="1">
    <source>
        <dbReference type="SAM" id="MobiDB-lite"/>
    </source>
</evidence>
<dbReference type="RefSeq" id="WP_082724033.1">
    <property type="nucleotide sequence ID" value="NZ_FNSN01000003.1"/>
</dbReference>
<dbReference type="Pfam" id="PF01476">
    <property type="entry name" value="LysM"/>
    <property type="match status" value="1"/>
</dbReference>
<protein>
    <submittedName>
        <fullName evidence="3">LysM domain-containing protein</fullName>
    </submittedName>
</protein>
<dbReference type="Proteomes" id="UP000182652">
    <property type="component" value="Unassembled WGS sequence"/>
</dbReference>
<organism evidence="3 4">
    <name type="scientific">Arthrobacter woluwensis</name>
    <dbReference type="NCBI Taxonomy" id="156980"/>
    <lineage>
        <taxon>Bacteria</taxon>
        <taxon>Bacillati</taxon>
        <taxon>Actinomycetota</taxon>
        <taxon>Actinomycetes</taxon>
        <taxon>Micrococcales</taxon>
        <taxon>Micrococcaceae</taxon>
        <taxon>Arthrobacter</taxon>
    </lineage>
</organism>
<gene>
    <name evidence="3" type="ORF">SAMN04489745_1136</name>
</gene>
<dbReference type="SUPFAM" id="SSF54106">
    <property type="entry name" value="LysM domain"/>
    <property type="match status" value="1"/>
</dbReference>
<dbReference type="PROSITE" id="PS51782">
    <property type="entry name" value="LYSM"/>
    <property type="match status" value="1"/>
</dbReference>
<reference evidence="3 4" key="1">
    <citation type="submission" date="2016-10" db="EMBL/GenBank/DDBJ databases">
        <authorList>
            <person name="de Groot N.N."/>
        </authorList>
    </citation>
    <scope>NUCLEOTIDE SEQUENCE [LARGE SCALE GENOMIC DNA]</scope>
    <source>
        <strain evidence="3 4">DSM 10495</strain>
    </source>
</reference>
<evidence type="ECO:0000313" key="4">
    <source>
        <dbReference type="Proteomes" id="UP000182652"/>
    </source>
</evidence>
<dbReference type="CDD" id="cd00118">
    <property type="entry name" value="LysM"/>
    <property type="match status" value="1"/>
</dbReference>
<keyword evidence="4" id="KW-1185">Reference proteome</keyword>
<name>A0A1H4LV75_9MICC</name>
<evidence type="ECO:0000259" key="2">
    <source>
        <dbReference type="PROSITE" id="PS51782"/>
    </source>
</evidence>
<dbReference type="InterPro" id="IPR018392">
    <property type="entry name" value="LysM"/>
</dbReference>
<dbReference type="AlphaFoldDB" id="A0A1H4LV75"/>
<feature type="domain" description="LysM" evidence="2">
    <location>
        <begin position="83"/>
        <end position="129"/>
    </location>
</feature>
<dbReference type="SMART" id="SM00257">
    <property type="entry name" value="LysM"/>
    <property type="match status" value="1"/>
</dbReference>
<dbReference type="EMBL" id="FNSN01000003">
    <property type="protein sequence ID" value="SEB74603.1"/>
    <property type="molecule type" value="Genomic_DNA"/>
</dbReference>
<sequence length="131" mass="13368">MVKNFSEEAFTPGVGASSAHSGHVPAHREDAPVDAVPAGDEPVDGEGAGAHVAGLDPDDAGTPGEAPEETEALAAVVVPERPQEVTVEEGETLESIAARWGVEAGELAALNAWFVPNPGSLFPGQVLRLPD</sequence>
<feature type="region of interest" description="Disordered" evidence="1">
    <location>
        <begin position="1"/>
        <end position="69"/>
    </location>
</feature>
<accession>A0A1H4LV75</accession>
<evidence type="ECO:0000313" key="3">
    <source>
        <dbReference type="EMBL" id="SEB74603.1"/>
    </source>
</evidence>